<evidence type="ECO:0000313" key="1">
    <source>
        <dbReference type="EMBL" id="HBU51378.1"/>
    </source>
</evidence>
<dbReference type="InterPro" id="IPR022484">
    <property type="entry name" value="PEP-CTERM/exosrtase_acylTfrase"/>
</dbReference>
<organism evidence="1 2">
    <name type="scientific">Alteromonas australica</name>
    <dbReference type="NCBI Taxonomy" id="589873"/>
    <lineage>
        <taxon>Bacteria</taxon>
        <taxon>Pseudomonadati</taxon>
        <taxon>Pseudomonadota</taxon>
        <taxon>Gammaproteobacteria</taxon>
        <taxon>Alteromonadales</taxon>
        <taxon>Alteromonadaceae</taxon>
        <taxon>Alteromonas/Salinimonas group</taxon>
        <taxon>Alteromonas</taxon>
    </lineage>
</organism>
<dbReference type="AlphaFoldDB" id="A0A358DYT4"/>
<gene>
    <name evidence="1" type="ORF">DEB45_08955</name>
</gene>
<evidence type="ECO:0000313" key="2">
    <source>
        <dbReference type="Proteomes" id="UP000264779"/>
    </source>
</evidence>
<dbReference type="Proteomes" id="UP000264779">
    <property type="component" value="Unassembled WGS sequence"/>
</dbReference>
<comment type="caution">
    <text evidence="1">The sequence shown here is derived from an EMBL/GenBank/DDBJ whole genome shotgun (WGS) entry which is preliminary data.</text>
</comment>
<proteinExistence type="predicted"/>
<dbReference type="InterPro" id="IPR016181">
    <property type="entry name" value="Acyl_CoA_acyltransferase"/>
</dbReference>
<sequence length="278" mass="32031">MDEKKRSSLRQKLTETLTKVPKLGKYVAGYQRLREAGQICSHFSSYLEPVYVGDDSLKQEVYKIRHHVYCEELGFEACRPDGMETDEFDEFSLYCLIHHITSDNYAGTVRLVTPRQQGELLPIEKYCLDSITDQKLNPANHPRDQICEISRLAVPSRFRRRAMDKFDGAATGVINTQTYSEKELRCFPFIAVGLYFSAASLAMRNNIQHAYVMMEPRLARSMRFVGIKFEQIGPVVDYHGRRAPYYINQSMLLKSLSPGFKTMLTHIQHSMYQSMGSK</sequence>
<accession>A0A358DYT4</accession>
<reference evidence="1 2" key="1">
    <citation type="journal article" date="2018" name="Nat. Biotechnol.">
        <title>A standardized bacterial taxonomy based on genome phylogeny substantially revises the tree of life.</title>
        <authorList>
            <person name="Parks D.H."/>
            <person name="Chuvochina M."/>
            <person name="Waite D.W."/>
            <person name="Rinke C."/>
            <person name="Skarshewski A."/>
            <person name="Chaumeil P.A."/>
            <person name="Hugenholtz P."/>
        </authorList>
    </citation>
    <scope>NUCLEOTIDE SEQUENCE [LARGE SCALE GENOMIC DNA]</scope>
    <source>
        <strain evidence="1">UBA11621</strain>
    </source>
</reference>
<dbReference type="GO" id="GO:0016746">
    <property type="term" value="F:acyltransferase activity"/>
    <property type="evidence" value="ECO:0007669"/>
    <property type="project" value="UniProtKB-KW"/>
</dbReference>
<protein>
    <submittedName>
        <fullName evidence="1">PEP-CTERM/exosortase system-associated acyltransferase</fullName>
    </submittedName>
</protein>
<dbReference type="NCBIfam" id="TIGR03694">
    <property type="entry name" value="exosort_acyl"/>
    <property type="match status" value="1"/>
</dbReference>
<keyword evidence="1" id="KW-0808">Transferase</keyword>
<dbReference type="SUPFAM" id="SSF55729">
    <property type="entry name" value="Acyl-CoA N-acyltransferases (Nat)"/>
    <property type="match status" value="1"/>
</dbReference>
<name>A0A358DYT4_9ALTE</name>
<dbReference type="Pfam" id="PF13444">
    <property type="entry name" value="Acetyltransf_5"/>
    <property type="match status" value="1"/>
</dbReference>
<dbReference type="EMBL" id="DONK01000129">
    <property type="protein sequence ID" value="HBU51378.1"/>
    <property type="molecule type" value="Genomic_DNA"/>
</dbReference>
<dbReference type="Gene3D" id="3.40.630.30">
    <property type="match status" value="1"/>
</dbReference>
<keyword evidence="1" id="KW-0012">Acyltransferase</keyword>